<dbReference type="InterPro" id="IPR003593">
    <property type="entry name" value="AAA+_ATPase"/>
</dbReference>
<dbReference type="PROSITE" id="PS00870">
    <property type="entry name" value="CLPAB_1"/>
    <property type="match status" value="1"/>
</dbReference>
<dbReference type="FunFam" id="3.40.50.300:FF:000010">
    <property type="entry name" value="Chaperone clpB 1, putative"/>
    <property type="match status" value="1"/>
</dbReference>
<evidence type="ECO:0000259" key="9">
    <source>
        <dbReference type="SMART" id="SM01086"/>
    </source>
</evidence>
<feature type="domain" description="Clp ATPase C-terminal" evidence="9">
    <location>
        <begin position="627"/>
        <end position="718"/>
    </location>
</feature>
<evidence type="ECO:0000256" key="5">
    <source>
        <dbReference type="ARBA" id="ARBA00023186"/>
    </source>
</evidence>
<evidence type="ECO:0000259" key="8">
    <source>
        <dbReference type="SMART" id="SM00382"/>
    </source>
</evidence>
<dbReference type="GO" id="GO:0005759">
    <property type="term" value="C:mitochondrial matrix"/>
    <property type="evidence" value="ECO:0007669"/>
    <property type="project" value="TreeGrafter"/>
</dbReference>
<dbReference type="CDD" id="cd19499">
    <property type="entry name" value="RecA-like_ClpB_Hsp104-like"/>
    <property type="match status" value="1"/>
</dbReference>
<dbReference type="PANTHER" id="PTHR11638:SF176">
    <property type="entry name" value="HEAT SHOCK PROTEIN 78, MITOCHONDRIAL"/>
    <property type="match status" value="1"/>
</dbReference>
<proteinExistence type="inferred from homology"/>
<keyword evidence="5 6" id="KW-0143">Chaperone</keyword>
<dbReference type="Proteomes" id="UP001201980">
    <property type="component" value="Unassembled WGS sequence"/>
</dbReference>
<dbReference type="GO" id="GO:0042026">
    <property type="term" value="P:protein refolding"/>
    <property type="evidence" value="ECO:0007669"/>
    <property type="project" value="TreeGrafter"/>
</dbReference>
<accession>A0AAD5S674</accession>
<evidence type="ECO:0000256" key="4">
    <source>
        <dbReference type="ARBA" id="ARBA00022840"/>
    </source>
</evidence>
<dbReference type="PANTHER" id="PTHR11638">
    <property type="entry name" value="ATP-DEPENDENT CLP PROTEASE"/>
    <property type="match status" value="1"/>
</dbReference>
<dbReference type="SMART" id="SM00382">
    <property type="entry name" value="AAA"/>
    <property type="match status" value="2"/>
</dbReference>
<dbReference type="GO" id="GO:0043335">
    <property type="term" value="P:protein unfolding"/>
    <property type="evidence" value="ECO:0007669"/>
    <property type="project" value="TreeGrafter"/>
</dbReference>
<name>A0AAD5S674_9PEZI</name>
<organism evidence="10 11">
    <name type="scientific">Zalerion maritima</name>
    <dbReference type="NCBI Taxonomy" id="339359"/>
    <lineage>
        <taxon>Eukaryota</taxon>
        <taxon>Fungi</taxon>
        <taxon>Dikarya</taxon>
        <taxon>Ascomycota</taxon>
        <taxon>Pezizomycotina</taxon>
        <taxon>Sordariomycetes</taxon>
        <taxon>Lulworthiomycetidae</taxon>
        <taxon>Lulworthiales</taxon>
        <taxon>Lulworthiaceae</taxon>
        <taxon>Zalerion</taxon>
    </lineage>
</organism>
<dbReference type="Gene3D" id="3.40.50.300">
    <property type="entry name" value="P-loop containing nucleotide triphosphate hydrolases"/>
    <property type="match status" value="3"/>
</dbReference>
<dbReference type="Pfam" id="PF00004">
    <property type="entry name" value="AAA"/>
    <property type="match status" value="1"/>
</dbReference>
<keyword evidence="10" id="KW-0346">Stress response</keyword>
<keyword evidence="11" id="KW-1185">Reference proteome</keyword>
<dbReference type="FunFam" id="3.40.50.300:FF:000025">
    <property type="entry name" value="ATP-dependent Clp protease subunit"/>
    <property type="match status" value="1"/>
</dbReference>
<keyword evidence="3 6" id="KW-0547">Nucleotide-binding</keyword>
<dbReference type="InterPro" id="IPR041546">
    <property type="entry name" value="ClpA/ClpB_AAA_lid"/>
</dbReference>
<comment type="caution">
    <text evidence="10">The sequence shown here is derived from an EMBL/GenBank/DDBJ whole genome shotgun (WGS) entry which is preliminary data.</text>
</comment>
<dbReference type="Gene3D" id="1.10.8.60">
    <property type="match status" value="1"/>
</dbReference>
<evidence type="ECO:0000313" key="11">
    <source>
        <dbReference type="Proteomes" id="UP001201980"/>
    </source>
</evidence>
<dbReference type="InterPro" id="IPR018368">
    <property type="entry name" value="ClpA/B_CS1"/>
</dbReference>
<dbReference type="GO" id="GO:0034605">
    <property type="term" value="P:cellular response to heat"/>
    <property type="evidence" value="ECO:0007669"/>
    <property type="project" value="TreeGrafter"/>
</dbReference>
<reference evidence="10" key="1">
    <citation type="submission" date="2022-07" db="EMBL/GenBank/DDBJ databases">
        <title>Draft genome sequence of Zalerion maritima ATCC 34329, a (micro)plastics degrading marine fungus.</title>
        <authorList>
            <person name="Paco A."/>
            <person name="Goncalves M.F.M."/>
            <person name="Rocha-Santos T.A.P."/>
            <person name="Alves A."/>
        </authorList>
    </citation>
    <scope>NUCLEOTIDE SEQUENCE</scope>
    <source>
        <strain evidence="10">ATCC 34329</strain>
    </source>
</reference>
<dbReference type="CDD" id="cd00009">
    <property type="entry name" value="AAA"/>
    <property type="match status" value="1"/>
</dbReference>
<dbReference type="InterPro" id="IPR027417">
    <property type="entry name" value="P-loop_NTPase"/>
</dbReference>
<dbReference type="PROSITE" id="PS00871">
    <property type="entry name" value="CLPAB_2"/>
    <property type="match status" value="1"/>
</dbReference>
<dbReference type="Pfam" id="PF07724">
    <property type="entry name" value="AAA_2"/>
    <property type="match status" value="1"/>
</dbReference>
<dbReference type="GO" id="GO:0016887">
    <property type="term" value="F:ATP hydrolysis activity"/>
    <property type="evidence" value="ECO:0007669"/>
    <property type="project" value="InterPro"/>
</dbReference>
<dbReference type="InterPro" id="IPR050130">
    <property type="entry name" value="ClpA_ClpB"/>
</dbReference>
<dbReference type="FunFam" id="3.40.50.300:FF:000120">
    <property type="entry name" value="ATP-dependent chaperone ClpB"/>
    <property type="match status" value="1"/>
</dbReference>
<dbReference type="EMBL" id="JAKWBI020000005">
    <property type="protein sequence ID" value="KAJ2907003.1"/>
    <property type="molecule type" value="Genomic_DNA"/>
</dbReference>
<dbReference type="Pfam" id="PF10431">
    <property type="entry name" value="ClpB_D2-small"/>
    <property type="match status" value="1"/>
</dbReference>
<evidence type="ECO:0000313" key="10">
    <source>
        <dbReference type="EMBL" id="KAJ2907003.1"/>
    </source>
</evidence>
<keyword evidence="2" id="KW-0677">Repeat</keyword>
<evidence type="ECO:0000256" key="2">
    <source>
        <dbReference type="ARBA" id="ARBA00022737"/>
    </source>
</evidence>
<comment type="similarity">
    <text evidence="1 6">Belongs to the ClpA/ClpB family.</text>
</comment>
<keyword evidence="4 6" id="KW-0067">ATP-binding</keyword>
<protein>
    <submittedName>
        <fullName evidence="10">Heat shock protein 78 protein</fullName>
    </submittedName>
</protein>
<dbReference type="InterPro" id="IPR001270">
    <property type="entry name" value="ClpA/B"/>
</dbReference>
<dbReference type="GO" id="GO:0005524">
    <property type="term" value="F:ATP binding"/>
    <property type="evidence" value="ECO:0007669"/>
    <property type="project" value="UniProtKB-KW"/>
</dbReference>
<dbReference type="InterPro" id="IPR003959">
    <property type="entry name" value="ATPase_AAA_core"/>
</dbReference>
<sequence length="731" mass="81411">MNMGGGEEEKPALEQFGIDLTARAKDGKLDPVIGRDAEIQRTIQVLSRRTKNNPVLIGNAGTGKTAILEGLALRIIRGDVPESIKNKRVISLDLGSLIAGAKFRGDFEERLKKVLKEVEDAHGEVILFIDELHTLLGLGKAEGSIDASNLLKPSLSRGELQCCGATTLAEYRLIEKDVALARRFQPIIVNEPTVEDTISILRGIKDKYEVHHGVRITDGALVAAAAYSNRYITDRFLPDKAIDLMDEAASSLRLQQESKPEDIMRLDQKIMTIQIELESLRKETDVASRERREKLEKDLKKYQEEATELTKRWDKERAAVDDIKKIQSQLDKARIELEQAQREGNFGRASELRFGVIPDLEQKLPKEQDTAEADKDTLIHDSVAADDIATVVSRITGIPVSKLTSGHIEKLVHMEDTIRESIRGQDEALKAVSNAVRMQRAGLSGENRPLASFFFLGPTGVGKTELCKKLAGFLFSTETAVVRFDMSEFQEKHTISRLIGAPSGYVGYEDAGQLTEAVRRKPYAVLLFDEFEKAHRDISALLLQVLDEGYLTDAQGHKVDFKNTIIVLTSNLGADILVGANHLHPYKETPEGDIAPEVKDAVMDVVSSAYPPEFLNRIDSFIVFKRLSKEALRDIVDIRIKELQERLVDRRITLDVPSEIRDWLAERGYDPKFGARPLNRLITNEIGNGLADKIIRGQLKMGQTASVKINGDNTGLEVLPADEKTKETSEK</sequence>
<dbReference type="InterPro" id="IPR019489">
    <property type="entry name" value="Clp_ATPase_C"/>
</dbReference>
<evidence type="ECO:0000256" key="6">
    <source>
        <dbReference type="RuleBase" id="RU004432"/>
    </source>
</evidence>
<dbReference type="InterPro" id="IPR028299">
    <property type="entry name" value="ClpA/B_CS2"/>
</dbReference>
<evidence type="ECO:0000256" key="3">
    <source>
        <dbReference type="ARBA" id="ARBA00022741"/>
    </source>
</evidence>
<dbReference type="AlphaFoldDB" id="A0AAD5S674"/>
<evidence type="ECO:0000256" key="7">
    <source>
        <dbReference type="SAM" id="Coils"/>
    </source>
</evidence>
<feature type="domain" description="AAA+ ATPase" evidence="8">
    <location>
        <begin position="449"/>
        <end position="589"/>
    </location>
</feature>
<keyword evidence="7" id="KW-0175">Coiled coil</keyword>
<dbReference type="Pfam" id="PF17871">
    <property type="entry name" value="AAA_lid_9"/>
    <property type="match status" value="1"/>
</dbReference>
<feature type="domain" description="AAA+ ATPase" evidence="8">
    <location>
        <begin position="50"/>
        <end position="195"/>
    </location>
</feature>
<dbReference type="SMART" id="SM01086">
    <property type="entry name" value="ClpB_D2-small"/>
    <property type="match status" value="1"/>
</dbReference>
<dbReference type="SUPFAM" id="SSF52540">
    <property type="entry name" value="P-loop containing nucleoside triphosphate hydrolases"/>
    <property type="match status" value="2"/>
</dbReference>
<feature type="coiled-coil region" evidence="7">
    <location>
        <begin position="263"/>
        <end position="343"/>
    </location>
</feature>
<gene>
    <name evidence="10" type="ORF">MKZ38_008571</name>
</gene>
<dbReference type="PRINTS" id="PR00300">
    <property type="entry name" value="CLPPROTEASEA"/>
</dbReference>
<evidence type="ECO:0000256" key="1">
    <source>
        <dbReference type="ARBA" id="ARBA00008675"/>
    </source>
</evidence>